<organism evidence="1 2">
    <name type="scientific">Actinomadura verrucosospora</name>
    <dbReference type="NCBI Taxonomy" id="46165"/>
    <lineage>
        <taxon>Bacteria</taxon>
        <taxon>Bacillati</taxon>
        <taxon>Actinomycetota</taxon>
        <taxon>Actinomycetes</taxon>
        <taxon>Streptosporangiales</taxon>
        <taxon>Thermomonosporaceae</taxon>
        <taxon>Actinomadura</taxon>
    </lineage>
</organism>
<evidence type="ECO:0000313" key="1">
    <source>
        <dbReference type="EMBL" id="QKG23885.1"/>
    </source>
</evidence>
<dbReference type="Proteomes" id="UP000501240">
    <property type="component" value="Chromosome"/>
</dbReference>
<gene>
    <name evidence="1" type="ORF">ACTIVE_5528</name>
</gene>
<sequence>MTPAARRYVSGQGLAGRKSWLPTWAFPCPAGSA</sequence>
<name>A0A7D4A6R1_ACTVE</name>
<dbReference type="AlphaFoldDB" id="A0A7D4A6R1"/>
<dbReference type="EMBL" id="CP053892">
    <property type="protein sequence ID" value="QKG23885.1"/>
    <property type="molecule type" value="Genomic_DNA"/>
</dbReference>
<reference evidence="1 2" key="1">
    <citation type="submission" date="2020-05" db="EMBL/GenBank/DDBJ databases">
        <title>Actinomadura verrucosospora NRRL-B18236 (PFL_A860) Genome sequencing and assembly.</title>
        <authorList>
            <person name="Samborskyy M."/>
        </authorList>
    </citation>
    <scope>NUCLEOTIDE SEQUENCE [LARGE SCALE GENOMIC DNA]</scope>
    <source>
        <strain evidence="1 2">NRRL:B18236</strain>
    </source>
</reference>
<keyword evidence="2" id="KW-1185">Reference proteome</keyword>
<proteinExistence type="predicted"/>
<protein>
    <submittedName>
        <fullName evidence="1">Uncharacterized protein</fullName>
    </submittedName>
</protein>
<accession>A0A7D4A6R1</accession>
<evidence type="ECO:0000313" key="2">
    <source>
        <dbReference type="Proteomes" id="UP000501240"/>
    </source>
</evidence>